<feature type="transmembrane region" description="Helical" evidence="1">
    <location>
        <begin position="311"/>
        <end position="332"/>
    </location>
</feature>
<keyword evidence="1" id="KW-0472">Membrane</keyword>
<proteinExistence type="predicted"/>
<sequence>MNEDALKLITQVWQPLNKQELFNGDPSSVIDHSAYADYYTKQWHLMMGGHDINQHPVSTTPDGILALVQQIHAGKGHVELVDYLQGKGSLASPTHPAAEDSINLALRLVSMIKFGTARRQIMPRRYLDWDQGCLKEYLTSHFSEPPELNCDLVRLPKSFHGWNIERIGGIDICFTDNLADHLLLVEDGSKLLIFHYVSFLEYQQDMSSPIFPDGFVNETLRTIALLFPEAQFGRNGTPGGRWFRQKRLKEAGSLLDSRLTHCGNVQMEERQIERFTYWRDRLVILKQAYDDATPGTISQWWHDRRNGVQWYTFWVAILVLVLTTLLGLVQCVESALQVYKAYIPS</sequence>
<dbReference type="Proteomes" id="UP001396898">
    <property type="component" value="Unassembled WGS sequence"/>
</dbReference>
<name>A0ABR1R9L7_9PEZI</name>
<accession>A0ABR1R9L7</accession>
<reference evidence="2 3" key="1">
    <citation type="submission" date="2023-01" db="EMBL/GenBank/DDBJ databases">
        <title>Analysis of 21 Apiospora genomes using comparative genomics revels a genus with tremendous synthesis potential of carbohydrate active enzymes and secondary metabolites.</title>
        <authorList>
            <person name="Sorensen T."/>
        </authorList>
    </citation>
    <scope>NUCLEOTIDE SEQUENCE [LARGE SCALE GENOMIC DNA]</scope>
    <source>
        <strain evidence="2 3">CBS 20057</strain>
    </source>
</reference>
<gene>
    <name evidence="2" type="ORF">PG991_012406</name>
</gene>
<evidence type="ECO:0000313" key="2">
    <source>
        <dbReference type="EMBL" id="KAK8006109.1"/>
    </source>
</evidence>
<keyword evidence="1" id="KW-0812">Transmembrane</keyword>
<keyword evidence="1" id="KW-1133">Transmembrane helix</keyword>
<protein>
    <submittedName>
        <fullName evidence="2">Uncharacterized protein</fullName>
    </submittedName>
</protein>
<dbReference type="EMBL" id="JAQQWI010000017">
    <property type="protein sequence ID" value="KAK8006109.1"/>
    <property type="molecule type" value="Genomic_DNA"/>
</dbReference>
<organism evidence="2 3">
    <name type="scientific">Apiospora marii</name>
    <dbReference type="NCBI Taxonomy" id="335849"/>
    <lineage>
        <taxon>Eukaryota</taxon>
        <taxon>Fungi</taxon>
        <taxon>Dikarya</taxon>
        <taxon>Ascomycota</taxon>
        <taxon>Pezizomycotina</taxon>
        <taxon>Sordariomycetes</taxon>
        <taxon>Xylariomycetidae</taxon>
        <taxon>Amphisphaeriales</taxon>
        <taxon>Apiosporaceae</taxon>
        <taxon>Apiospora</taxon>
    </lineage>
</organism>
<comment type="caution">
    <text evidence="2">The sequence shown here is derived from an EMBL/GenBank/DDBJ whole genome shotgun (WGS) entry which is preliminary data.</text>
</comment>
<keyword evidence="3" id="KW-1185">Reference proteome</keyword>
<evidence type="ECO:0000313" key="3">
    <source>
        <dbReference type="Proteomes" id="UP001396898"/>
    </source>
</evidence>
<evidence type="ECO:0000256" key="1">
    <source>
        <dbReference type="SAM" id="Phobius"/>
    </source>
</evidence>